<dbReference type="Proteomes" id="UP000036356">
    <property type="component" value="Unassembled WGS sequence"/>
</dbReference>
<dbReference type="PATRIC" id="fig|476652.3.peg.4415"/>
<organism evidence="1 2">
    <name type="scientific">Desulfosporosinus acididurans</name>
    <dbReference type="NCBI Taxonomy" id="476652"/>
    <lineage>
        <taxon>Bacteria</taxon>
        <taxon>Bacillati</taxon>
        <taxon>Bacillota</taxon>
        <taxon>Clostridia</taxon>
        <taxon>Eubacteriales</taxon>
        <taxon>Desulfitobacteriaceae</taxon>
        <taxon>Desulfosporosinus</taxon>
    </lineage>
</organism>
<protein>
    <submittedName>
        <fullName evidence="1">Uncharacterized protein</fullName>
    </submittedName>
</protein>
<proteinExistence type="predicted"/>
<gene>
    <name evidence="1" type="ORF">DEAC_c41670</name>
</gene>
<accession>A0A0J1FLW5</accession>
<keyword evidence="2" id="KW-1185">Reference proteome</keyword>
<sequence>MATASFDRKIVIKDKTAVDVIVKGLESPVNANSYSTVDITQEFQRGKNALKRFSSRSKNSYQK</sequence>
<name>A0A0J1FLW5_9FIRM</name>
<comment type="caution">
    <text evidence="1">The sequence shown here is derived from an EMBL/GenBank/DDBJ whole genome shotgun (WGS) entry which is preliminary data.</text>
</comment>
<evidence type="ECO:0000313" key="2">
    <source>
        <dbReference type="Proteomes" id="UP000036356"/>
    </source>
</evidence>
<dbReference type="EMBL" id="LDZY01000020">
    <property type="protein sequence ID" value="KLU63938.1"/>
    <property type="molecule type" value="Genomic_DNA"/>
</dbReference>
<dbReference type="STRING" id="476652.DEAC_c41670"/>
<evidence type="ECO:0000313" key="1">
    <source>
        <dbReference type="EMBL" id="KLU63938.1"/>
    </source>
</evidence>
<dbReference type="AlphaFoldDB" id="A0A0J1FLW5"/>
<reference evidence="1 2" key="1">
    <citation type="submission" date="2015-06" db="EMBL/GenBank/DDBJ databases">
        <title>Draft genome of the moderately acidophilic sulfate reducer Candidatus Desulfosporosinus acididurans strain M1.</title>
        <authorList>
            <person name="Poehlein A."/>
            <person name="Petzsch P."/>
            <person name="Johnson B.D."/>
            <person name="Schloemann M."/>
            <person name="Daniel R."/>
            <person name="Muehling M."/>
        </authorList>
    </citation>
    <scope>NUCLEOTIDE SEQUENCE [LARGE SCALE GENOMIC DNA]</scope>
    <source>
        <strain evidence="1 2">M1</strain>
    </source>
</reference>